<dbReference type="AlphaFoldDB" id="A0A427AXL9"/>
<accession>A0A427AXL9</accession>
<organism evidence="1 2">
    <name type="scientific">Ensete ventricosum</name>
    <name type="common">Abyssinian banana</name>
    <name type="synonym">Musa ensete</name>
    <dbReference type="NCBI Taxonomy" id="4639"/>
    <lineage>
        <taxon>Eukaryota</taxon>
        <taxon>Viridiplantae</taxon>
        <taxon>Streptophyta</taxon>
        <taxon>Embryophyta</taxon>
        <taxon>Tracheophyta</taxon>
        <taxon>Spermatophyta</taxon>
        <taxon>Magnoliopsida</taxon>
        <taxon>Liliopsida</taxon>
        <taxon>Zingiberales</taxon>
        <taxon>Musaceae</taxon>
        <taxon>Ensete</taxon>
    </lineage>
</organism>
<name>A0A427AXL9_ENSVE</name>
<gene>
    <name evidence="1" type="ORF">B296_00002733</name>
</gene>
<dbReference type="EMBL" id="AMZH03001020">
    <property type="protein sequence ID" value="RRT80971.1"/>
    <property type="molecule type" value="Genomic_DNA"/>
</dbReference>
<dbReference type="Proteomes" id="UP000287651">
    <property type="component" value="Unassembled WGS sequence"/>
</dbReference>
<comment type="caution">
    <text evidence="1">The sequence shown here is derived from an EMBL/GenBank/DDBJ whole genome shotgun (WGS) entry which is preliminary data.</text>
</comment>
<sequence length="112" mass="12747">MPAIHNNKLNADASYFLYVFAGGSNFALHIDNHFLVSFTTSVQKLFERSTLVVGYSENIYTCRAKGCRTKVFNRSDAFNRPADTILRETLLSSIFEVSFDETVDCQYDLLNM</sequence>
<reference evidence="1 2" key="1">
    <citation type="journal article" date="2014" name="Agronomy (Basel)">
        <title>A Draft Genome Sequence for Ensete ventricosum, the Drought-Tolerant Tree Against Hunger.</title>
        <authorList>
            <person name="Harrison J."/>
            <person name="Moore K.A."/>
            <person name="Paszkiewicz K."/>
            <person name="Jones T."/>
            <person name="Grant M."/>
            <person name="Ambacheew D."/>
            <person name="Muzemil S."/>
            <person name="Studholme D.J."/>
        </authorList>
    </citation>
    <scope>NUCLEOTIDE SEQUENCE [LARGE SCALE GENOMIC DNA]</scope>
</reference>
<evidence type="ECO:0000313" key="2">
    <source>
        <dbReference type="Proteomes" id="UP000287651"/>
    </source>
</evidence>
<proteinExistence type="predicted"/>
<protein>
    <submittedName>
        <fullName evidence="1">Uncharacterized protein</fullName>
    </submittedName>
</protein>
<evidence type="ECO:0000313" key="1">
    <source>
        <dbReference type="EMBL" id="RRT80971.1"/>
    </source>
</evidence>